<dbReference type="GO" id="GO:0005506">
    <property type="term" value="F:iron ion binding"/>
    <property type="evidence" value="ECO:0007669"/>
    <property type="project" value="InterPro"/>
</dbReference>
<gene>
    <name evidence="6" type="ORF">DICVIV_00161</name>
</gene>
<dbReference type="InterPro" id="IPR039558">
    <property type="entry name" value="TPA1/OFD1_N"/>
</dbReference>
<protein>
    <recommendedName>
        <fullName evidence="5">Prolyl 4-hydroxylase alpha subunit domain-containing protein</fullName>
    </recommendedName>
</protein>
<keyword evidence="2" id="KW-0847">Vitamin C</keyword>
<dbReference type="OrthoDB" id="430522at2759"/>
<dbReference type="PANTHER" id="PTHR12117:SF0">
    <property type="entry name" value="PROLYL 3-HYDROXYLASE OGFOD1"/>
    <property type="match status" value="1"/>
</dbReference>
<feature type="domain" description="Prolyl 4-hydroxylase alpha subunit" evidence="5">
    <location>
        <begin position="27"/>
        <end position="222"/>
    </location>
</feature>
<dbReference type="SMART" id="SM00702">
    <property type="entry name" value="P4Hc"/>
    <property type="match status" value="1"/>
</dbReference>
<organism evidence="6 7">
    <name type="scientific">Dictyocaulus viviparus</name>
    <name type="common">Bovine lungworm</name>
    <dbReference type="NCBI Taxonomy" id="29172"/>
    <lineage>
        <taxon>Eukaryota</taxon>
        <taxon>Metazoa</taxon>
        <taxon>Ecdysozoa</taxon>
        <taxon>Nematoda</taxon>
        <taxon>Chromadorea</taxon>
        <taxon>Rhabditida</taxon>
        <taxon>Rhabditina</taxon>
        <taxon>Rhabditomorpha</taxon>
        <taxon>Strongyloidea</taxon>
        <taxon>Metastrongylidae</taxon>
        <taxon>Dictyocaulus</taxon>
    </lineage>
</organism>
<dbReference type="PANTHER" id="PTHR12117">
    <property type="entry name" value="HISTONE ACETYLTRANSFERASE COMPLEX"/>
    <property type="match status" value="1"/>
</dbReference>
<dbReference type="STRING" id="29172.A0A0D8YC17"/>
<proteinExistence type="predicted"/>
<evidence type="ECO:0000259" key="5">
    <source>
        <dbReference type="SMART" id="SM00702"/>
    </source>
</evidence>
<dbReference type="GO" id="GO:0005737">
    <property type="term" value="C:cytoplasm"/>
    <property type="evidence" value="ECO:0007669"/>
    <property type="project" value="TreeGrafter"/>
</dbReference>
<accession>A0A0D8YC17</accession>
<dbReference type="Proteomes" id="UP000053766">
    <property type="component" value="Unassembled WGS sequence"/>
</dbReference>
<dbReference type="EMBL" id="KN716150">
    <property type="protein sequence ID" value="KJH53732.1"/>
    <property type="molecule type" value="Genomic_DNA"/>
</dbReference>
<evidence type="ECO:0000256" key="2">
    <source>
        <dbReference type="ARBA" id="ARBA00022896"/>
    </source>
</evidence>
<dbReference type="GO" id="GO:0006449">
    <property type="term" value="P:regulation of translational termination"/>
    <property type="evidence" value="ECO:0007669"/>
    <property type="project" value="TreeGrafter"/>
</dbReference>
<evidence type="ECO:0000313" key="7">
    <source>
        <dbReference type="Proteomes" id="UP000053766"/>
    </source>
</evidence>
<reference evidence="6 7" key="1">
    <citation type="submission" date="2013-11" db="EMBL/GenBank/DDBJ databases">
        <title>Draft genome of the bovine lungworm Dictyocaulus viviparus.</title>
        <authorList>
            <person name="Mitreva M."/>
        </authorList>
    </citation>
    <scope>NUCLEOTIDE SEQUENCE [LARGE SCALE GENOMIC DNA]</scope>
    <source>
        <strain evidence="6 7">HannoverDv2000</strain>
    </source>
</reference>
<keyword evidence="7" id="KW-1185">Reference proteome</keyword>
<dbReference type="InterPro" id="IPR019601">
    <property type="entry name" value="Oxoglutarate/Fe-dep_Oase_C"/>
</dbReference>
<evidence type="ECO:0000256" key="4">
    <source>
        <dbReference type="ARBA" id="ARBA00023002"/>
    </source>
</evidence>
<dbReference type="GO" id="GO:0031543">
    <property type="term" value="F:peptidyl-proline dioxygenase activity"/>
    <property type="evidence" value="ECO:0007669"/>
    <property type="project" value="TreeGrafter"/>
</dbReference>
<dbReference type="InterPro" id="IPR051842">
    <property type="entry name" value="uS12_prolyl_hydroxylase"/>
</dbReference>
<dbReference type="Pfam" id="PF13661">
    <property type="entry name" value="2OG-FeII_Oxy_4"/>
    <property type="match status" value="1"/>
</dbReference>
<dbReference type="Pfam" id="PF10637">
    <property type="entry name" value="Ofd1_CTDD"/>
    <property type="match status" value="1"/>
</dbReference>
<evidence type="ECO:0000313" key="6">
    <source>
        <dbReference type="EMBL" id="KJH53732.1"/>
    </source>
</evidence>
<evidence type="ECO:0000256" key="1">
    <source>
        <dbReference type="ARBA" id="ARBA00001961"/>
    </source>
</evidence>
<keyword evidence="3" id="KW-0223">Dioxygenase</keyword>
<dbReference type="InterPro" id="IPR006620">
    <property type="entry name" value="Pro_4_hyd_alph"/>
</dbReference>
<name>A0A0D8YC17_DICVI</name>
<comment type="cofactor">
    <cofactor evidence="1">
        <name>L-ascorbate</name>
        <dbReference type="ChEBI" id="CHEBI:38290"/>
    </cofactor>
</comment>
<evidence type="ECO:0000256" key="3">
    <source>
        <dbReference type="ARBA" id="ARBA00022964"/>
    </source>
</evidence>
<dbReference type="Gene3D" id="2.60.120.620">
    <property type="entry name" value="q2cbj1_9rhob like domain"/>
    <property type="match status" value="2"/>
</dbReference>
<dbReference type="AlphaFoldDB" id="A0A0D8YC17"/>
<keyword evidence="4" id="KW-0560">Oxidoreductase</keyword>
<sequence>MASKRTRWKSSTFVVNPSYNDSTFIHKFRKELTDKDPFPHWQLRDFLHVNPSVLERIEDELINYPLWNRKENDLYSLHQTADLRTINKVKYPAIAEFRRFLYGQMRDWLENISGVELLSQVDATGSCYATTDCLLPHSDQVDGRRFAFVYYFTDEPWEESFGGYTNIYNSNDDCVPTTIFASLRPYRNSLLLFEVSERSWHSVTEVLGKDNNPRLSINGWFHSNRPVGNRVRVLSTLPRFPILNEGNISYIFDHKVVGDEAKIAMRHIFDSEKELLVKNAFQEEFKNKILEELSSAIWAERGPVNKRRMAEYLFEENSNDGVVARFVQDFRSQKMMHFLNDVIGIHYKDAFTTVQILRLTPGCYTILGDEDVEQFEKDGDSYDFWFYFGKSQWSENAGGQVIYIKKNVVEPVLRCPPTVDAVAIVYREKCMVPFIKYVNHLANSDPFYVIVFSIYGKM</sequence>
<dbReference type="GO" id="GO:0031418">
    <property type="term" value="F:L-ascorbic acid binding"/>
    <property type="evidence" value="ECO:0007669"/>
    <property type="project" value="UniProtKB-KW"/>
</dbReference>
<reference evidence="7" key="2">
    <citation type="journal article" date="2016" name="Sci. Rep.">
        <title>Dictyocaulus viviparus genome, variome and transcriptome elucidate lungworm biology and support future intervention.</title>
        <authorList>
            <person name="McNulty S.N."/>
            <person name="Strube C."/>
            <person name="Rosa B.A."/>
            <person name="Martin J.C."/>
            <person name="Tyagi R."/>
            <person name="Choi Y.J."/>
            <person name="Wang Q."/>
            <person name="Hallsworth Pepin K."/>
            <person name="Zhang X."/>
            <person name="Ozersky P."/>
            <person name="Wilson R.K."/>
            <person name="Sternberg P.W."/>
            <person name="Gasser R.B."/>
            <person name="Mitreva M."/>
        </authorList>
    </citation>
    <scope>NUCLEOTIDE SEQUENCE [LARGE SCALE GENOMIC DNA]</scope>
    <source>
        <strain evidence="7">HannoverDv2000</strain>
    </source>
</reference>